<proteinExistence type="inferred from homology"/>
<dbReference type="Pfam" id="PF15311">
    <property type="entry name" value="HYLS1_C"/>
    <property type="match status" value="1"/>
</dbReference>
<feature type="region of interest" description="Disordered" evidence="8">
    <location>
        <begin position="85"/>
        <end position="148"/>
    </location>
</feature>
<evidence type="ECO:0000256" key="7">
    <source>
        <dbReference type="ARBA" id="ARBA00023273"/>
    </source>
</evidence>
<dbReference type="Proteomes" id="UP000069940">
    <property type="component" value="Unassembled WGS sequence"/>
</dbReference>
<sequence length="214" mass="24175">MSIPLDAREILSHLNQLGYRHITPEQLKEFQKDLRKLIKFDTRISGGGCGATVDQEALAQAAQQMNTFQRLHTLTTISYNAKVARKGSSHVTAQSTTAAAESKRDDHHRPEVVTPVEQHHDGKENQMTTAVVGGGKSKSKKLKADKDNPAANKMWIRPRSTSANSFRKNDPVSLYHAYQKEWTRFKNQLPGENDHSDLRWQIRTKLLADRKSAH</sequence>
<reference evidence="11" key="1">
    <citation type="journal article" date="2015" name="Proc. Natl. Acad. Sci. U.S.A.">
        <title>Genome sequence of the Asian Tiger mosquito, Aedes albopictus, reveals insights into its biology, genetics, and evolution.</title>
        <authorList>
            <person name="Chen X.G."/>
            <person name="Jiang X."/>
            <person name="Gu J."/>
            <person name="Xu M."/>
            <person name="Wu Y."/>
            <person name="Deng Y."/>
            <person name="Zhang C."/>
            <person name="Bonizzoni M."/>
            <person name="Dermauw W."/>
            <person name="Vontas J."/>
            <person name="Armbruster P."/>
            <person name="Huang X."/>
            <person name="Yang Y."/>
            <person name="Zhang H."/>
            <person name="He W."/>
            <person name="Peng H."/>
            <person name="Liu Y."/>
            <person name="Wu K."/>
            <person name="Chen J."/>
            <person name="Lirakis M."/>
            <person name="Topalis P."/>
            <person name="Van Leeuwen T."/>
            <person name="Hall A.B."/>
            <person name="Jiang X."/>
            <person name="Thorpe C."/>
            <person name="Mueller R.L."/>
            <person name="Sun C."/>
            <person name="Waterhouse R.M."/>
            <person name="Yan G."/>
            <person name="Tu Z.J."/>
            <person name="Fang X."/>
            <person name="James A.A."/>
        </authorList>
    </citation>
    <scope>NUCLEOTIDE SEQUENCE [LARGE SCALE GENOMIC DNA]</scope>
    <source>
        <strain evidence="11">Foshan</strain>
    </source>
</reference>
<evidence type="ECO:0000256" key="8">
    <source>
        <dbReference type="SAM" id="MobiDB-lite"/>
    </source>
</evidence>
<dbReference type="InterPro" id="IPR052319">
    <property type="entry name" value="Centriolar_ciliogenesis_assoc"/>
</dbReference>
<dbReference type="EnsemblMetazoa" id="AALFPA23_013997.R20320">
    <property type="protein sequence ID" value="AALFPA23_013997.P20320"/>
    <property type="gene ID" value="AALFPA23_013997"/>
</dbReference>
<dbReference type="PANTHER" id="PTHR34174:SF1">
    <property type="entry name" value="CENTRIOLAR AND CILIOGENESIS-ASSOCIATED PROTEIN HYLS1"/>
    <property type="match status" value="1"/>
</dbReference>
<evidence type="ECO:0000313" key="10">
    <source>
        <dbReference type="EnsemblMetazoa" id="AALFPA23_013997.P20320"/>
    </source>
</evidence>
<dbReference type="RefSeq" id="XP_062710718.1">
    <property type="nucleotide sequence ID" value="XM_062854734.1"/>
</dbReference>
<dbReference type="InterPro" id="IPR027918">
    <property type="entry name" value="HYLS1_C_dom"/>
</dbReference>
<evidence type="ECO:0000256" key="4">
    <source>
        <dbReference type="ARBA" id="ARBA00022490"/>
    </source>
</evidence>
<evidence type="ECO:0000256" key="3">
    <source>
        <dbReference type="ARBA" id="ARBA00010091"/>
    </source>
</evidence>
<dbReference type="PANTHER" id="PTHR34174">
    <property type="entry name" value="HYDROLETHALUS SYNDROME PROTEIN 1"/>
    <property type="match status" value="1"/>
</dbReference>
<keyword evidence="6" id="KW-0206">Cytoskeleton</keyword>
<feature type="domain" description="Centriolar and ciliogenesis-associated protein HYLS1 C-terminal" evidence="9">
    <location>
        <begin position="156"/>
        <end position="209"/>
    </location>
</feature>
<protein>
    <recommendedName>
        <fullName evidence="9">Centriolar and ciliogenesis-associated protein HYLS1 C-terminal domain-containing protein</fullName>
    </recommendedName>
</protein>
<keyword evidence="4" id="KW-0963">Cytoplasm</keyword>
<evidence type="ECO:0000313" key="11">
    <source>
        <dbReference type="Proteomes" id="UP000069940"/>
    </source>
</evidence>
<evidence type="ECO:0000256" key="5">
    <source>
        <dbReference type="ARBA" id="ARBA00022794"/>
    </source>
</evidence>
<feature type="compositionally biased region" description="Basic and acidic residues" evidence="8">
    <location>
        <begin position="101"/>
        <end position="124"/>
    </location>
</feature>
<reference evidence="10" key="2">
    <citation type="submission" date="2025-05" db="UniProtKB">
        <authorList>
            <consortium name="EnsemblMetazoa"/>
        </authorList>
    </citation>
    <scope>IDENTIFICATION</scope>
    <source>
        <strain evidence="10">Foshan</strain>
    </source>
</reference>
<accession>A0ABM1Z139</accession>
<dbReference type="GeneID" id="109429910"/>
<comment type="subcellular location">
    <subcellularLocation>
        <location evidence="2">Cell projection</location>
        <location evidence="2">Cilium</location>
    </subcellularLocation>
    <subcellularLocation>
        <location evidence="1">Cytoplasm</location>
        <location evidence="1">Cytoskeleton</location>
        <location evidence="1">Microtubule organizing center</location>
        <location evidence="1">Centrosome</location>
        <location evidence="1">Centriole</location>
    </subcellularLocation>
</comment>
<evidence type="ECO:0000256" key="2">
    <source>
        <dbReference type="ARBA" id="ARBA00004138"/>
    </source>
</evidence>
<keyword evidence="5" id="KW-0970">Cilium biogenesis/degradation</keyword>
<keyword evidence="7" id="KW-0966">Cell projection</keyword>
<evidence type="ECO:0000256" key="6">
    <source>
        <dbReference type="ARBA" id="ARBA00023212"/>
    </source>
</evidence>
<organism evidence="10 11">
    <name type="scientific">Aedes albopictus</name>
    <name type="common">Asian tiger mosquito</name>
    <name type="synonym">Stegomyia albopicta</name>
    <dbReference type="NCBI Taxonomy" id="7160"/>
    <lineage>
        <taxon>Eukaryota</taxon>
        <taxon>Metazoa</taxon>
        <taxon>Ecdysozoa</taxon>
        <taxon>Arthropoda</taxon>
        <taxon>Hexapoda</taxon>
        <taxon>Insecta</taxon>
        <taxon>Pterygota</taxon>
        <taxon>Neoptera</taxon>
        <taxon>Endopterygota</taxon>
        <taxon>Diptera</taxon>
        <taxon>Nematocera</taxon>
        <taxon>Culicoidea</taxon>
        <taxon>Culicidae</taxon>
        <taxon>Culicinae</taxon>
        <taxon>Aedini</taxon>
        <taxon>Aedes</taxon>
        <taxon>Stegomyia</taxon>
    </lineage>
</organism>
<evidence type="ECO:0000259" key="9">
    <source>
        <dbReference type="Pfam" id="PF15311"/>
    </source>
</evidence>
<keyword evidence="11" id="KW-1185">Reference proteome</keyword>
<feature type="compositionally biased region" description="Polar residues" evidence="8">
    <location>
        <begin position="89"/>
        <end position="99"/>
    </location>
</feature>
<evidence type="ECO:0000256" key="1">
    <source>
        <dbReference type="ARBA" id="ARBA00004114"/>
    </source>
</evidence>
<comment type="similarity">
    <text evidence="3">Belongs to the HYLS1 family.</text>
</comment>
<name>A0ABM1Z139_AEDAL</name>